<feature type="region of interest" description="Disordered" evidence="1">
    <location>
        <begin position="400"/>
        <end position="419"/>
    </location>
</feature>
<name>A0A6C0ASQ8_9ZZZZ</name>
<feature type="compositionally biased region" description="Basic residues" evidence="1">
    <location>
        <begin position="401"/>
        <end position="419"/>
    </location>
</feature>
<dbReference type="EMBL" id="MN740803">
    <property type="protein sequence ID" value="QHS82523.1"/>
    <property type="molecule type" value="Genomic_DNA"/>
</dbReference>
<reference evidence="2" key="1">
    <citation type="journal article" date="2020" name="Nature">
        <title>Giant virus diversity and host interactions through global metagenomics.</title>
        <authorList>
            <person name="Schulz F."/>
            <person name="Roux S."/>
            <person name="Paez-Espino D."/>
            <person name="Jungbluth S."/>
            <person name="Walsh D.A."/>
            <person name="Denef V.J."/>
            <person name="McMahon K.D."/>
            <person name="Konstantinidis K.T."/>
            <person name="Eloe-Fadrosh E.A."/>
            <person name="Kyrpides N.C."/>
            <person name="Woyke T."/>
        </authorList>
    </citation>
    <scope>NUCLEOTIDE SEQUENCE</scope>
    <source>
        <strain evidence="2">GVMAG-S-1101171-111</strain>
    </source>
</reference>
<proteinExistence type="predicted"/>
<dbReference type="AlphaFoldDB" id="A0A6C0ASQ8"/>
<organism evidence="2">
    <name type="scientific">viral metagenome</name>
    <dbReference type="NCBI Taxonomy" id="1070528"/>
    <lineage>
        <taxon>unclassified sequences</taxon>
        <taxon>metagenomes</taxon>
        <taxon>organismal metagenomes</taxon>
    </lineage>
</organism>
<evidence type="ECO:0000313" key="2">
    <source>
        <dbReference type="EMBL" id="QHS82523.1"/>
    </source>
</evidence>
<accession>A0A6C0ASQ8</accession>
<evidence type="ECO:0000256" key="1">
    <source>
        <dbReference type="SAM" id="MobiDB-lite"/>
    </source>
</evidence>
<sequence length="419" mass="48224">MSKPKTLNIILKNIIPPNKTDITFKGSMLYKPPTKEKDGSETTSTKVGENVYYSDEKYYPKLSQSEMMKFLFDKKRFDEVMSEQPAVDASKKEAVQKYNITATLQCLFSVGYPAINDINDSHSLLNGKAEANTLFFNPFKSHLSYLKIGGDEYTVQRVIWLNDGYNVGLCKVPNATGSEKDFVSPLPSNNTIYVMIDLIRGVLTSENRNSIYCPFTSEILVKRIDDLIKGNDRRDLINNGRILFDIKQMKGIQGADSIVTTAKTPEEEALSKEMDEWEKKSETNKIIRKKYNGLVDNVKTTVEFKILLKTISQNKLLKIITEKESDFPKLFQYLKNNFEKDQDKSIEDALKKNAKSEIILKIKEQKRKFKEDDTLNMIALLLEITESELKGGGSRIMKSYRYNRKRVSSKHKKTRRYRK</sequence>
<protein>
    <submittedName>
        <fullName evidence="2">Uncharacterized protein</fullName>
    </submittedName>
</protein>